<evidence type="ECO:0000256" key="6">
    <source>
        <dbReference type="ARBA" id="ARBA00022723"/>
    </source>
</evidence>
<keyword evidence="5 11" id="KW-0808">Transferase</keyword>
<evidence type="ECO:0000256" key="5">
    <source>
        <dbReference type="ARBA" id="ARBA00022679"/>
    </source>
</evidence>
<comment type="catalytic activity">
    <reaction evidence="10">
        <text>L-threonyl-[protein] + FAD = FMN-L-threonyl-[protein] + AMP + H(+)</text>
        <dbReference type="Rhea" id="RHEA:36847"/>
        <dbReference type="Rhea" id="RHEA-COMP:11060"/>
        <dbReference type="Rhea" id="RHEA-COMP:11061"/>
        <dbReference type="ChEBI" id="CHEBI:15378"/>
        <dbReference type="ChEBI" id="CHEBI:30013"/>
        <dbReference type="ChEBI" id="CHEBI:57692"/>
        <dbReference type="ChEBI" id="CHEBI:74257"/>
        <dbReference type="ChEBI" id="CHEBI:456215"/>
        <dbReference type="EC" id="2.7.1.180"/>
    </reaction>
</comment>
<sequence length="292" mass="30988">MTTEPCWRFEAIGTVWEIETDEPLDDDLRRAVASLIGTFDAEWSRFRVDSVISRIAEGGRAAAPVDTVAMLDLYSALSTATRGAVQPLVGGALAARGYDAASSLRDIGAAPAPAHWHDTLTWDAETLALERPAIIDVGAVGKGRLVDRVADLVASRVARVIVDAGGDLAVRGRTERIGLEHPFDSTRAIGTWQVTDAALCASATNRRAWGDGLHHVLDARTGEPVRAIAATWAVASTAMLADAVATALFFEGGARFAFEQGVEWVRMSTGGRVEWSPGCGAELFTAGTTVEE</sequence>
<dbReference type="PANTHER" id="PTHR30040">
    <property type="entry name" value="THIAMINE BIOSYNTHESIS LIPOPROTEIN APBE"/>
    <property type="match status" value="1"/>
</dbReference>
<keyword evidence="6" id="KW-0479">Metal-binding</keyword>
<name>A0ABW2ZQW0_9MICO</name>
<evidence type="ECO:0000313" key="11">
    <source>
        <dbReference type="EMBL" id="MFD0781023.1"/>
    </source>
</evidence>
<evidence type="ECO:0000313" key="12">
    <source>
        <dbReference type="Proteomes" id="UP001597042"/>
    </source>
</evidence>
<keyword evidence="12" id="KW-1185">Reference proteome</keyword>
<dbReference type="PANTHER" id="PTHR30040:SF2">
    <property type="entry name" value="FAD:PROTEIN FMN TRANSFERASE"/>
    <property type="match status" value="1"/>
</dbReference>
<organism evidence="11 12">
    <name type="scientific">Microbacterium koreense</name>
    <dbReference type="NCBI Taxonomy" id="323761"/>
    <lineage>
        <taxon>Bacteria</taxon>
        <taxon>Bacillati</taxon>
        <taxon>Actinomycetota</taxon>
        <taxon>Actinomycetes</taxon>
        <taxon>Micrococcales</taxon>
        <taxon>Microbacteriaceae</taxon>
        <taxon>Microbacterium</taxon>
    </lineage>
</organism>
<keyword evidence="8" id="KW-0460">Magnesium</keyword>
<gene>
    <name evidence="11" type="ORF">ACFQZV_06885</name>
</gene>
<comment type="cofactor">
    <cofactor evidence="1">
        <name>Mg(2+)</name>
        <dbReference type="ChEBI" id="CHEBI:18420"/>
    </cofactor>
</comment>
<evidence type="ECO:0000256" key="8">
    <source>
        <dbReference type="ARBA" id="ARBA00022842"/>
    </source>
</evidence>
<dbReference type="Gene3D" id="3.10.520.10">
    <property type="entry name" value="ApbE-like domains"/>
    <property type="match status" value="1"/>
</dbReference>
<evidence type="ECO:0000256" key="1">
    <source>
        <dbReference type="ARBA" id="ARBA00001946"/>
    </source>
</evidence>
<comment type="caution">
    <text evidence="11">The sequence shown here is derived from an EMBL/GenBank/DDBJ whole genome shotgun (WGS) entry which is preliminary data.</text>
</comment>
<dbReference type="EMBL" id="JBHTIM010000001">
    <property type="protein sequence ID" value="MFD0781023.1"/>
    <property type="molecule type" value="Genomic_DNA"/>
</dbReference>
<evidence type="ECO:0000256" key="7">
    <source>
        <dbReference type="ARBA" id="ARBA00022827"/>
    </source>
</evidence>
<dbReference type="Pfam" id="PF02424">
    <property type="entry name" value="ApbE"/>
    <property type="match status" value="1"/>
</dbReference>
<evidence type="ECO:0000256" key="2">
    <source>
        <dbReference type="ARBA" id="ARBA00011955"/>
    </source>
</evidence>
<accession>A0ABW2ZQW0</accession>
<keyword evidence="7" id="KW-0274">FAD</keyword>
<evidence type="ECO:0000256" key="10">
    <source>
        <dbReference type="ARBA" id="ARBA00048540"/>
    </source>
</evidence>
<dbReference type="GO" id="GO:0016740">
    <property type="term" value="F:transferase activity"/>
    <property type="evidence" value="ECO:0007669"/>
    <property type="project" value="UniProtKB-KW"/>
</dbReference>
<evidence type="ECO:0000256" key="9">
    <source>
        <dbReference type="ARBA" id="ARBA00031306"/>
    </source>
</evidence>
<dbReference type="SUPFAM" id="SSF143631">
    <property type="entry name" value="ApbE-like"/>
    <property type="match status" value="1"/>
</dbReference>
<proteinExistence type="predicted"/>
<evidence type="ECO:0000256" key="4">
    <source>
        <dbReference type="ARBA" id="ARBA00022630"/>
    </source>
</evidence>
<reference evidence="12" key="1">
    <citation type="journal article" date="2019" name="Int. J. Syst. Evol. Microbiol.">
        <title>The Global Catalogue of Microorganisms (GCM) 10K type strain sequencing project: providing services to taxonomists for standard genome sequencing and annotation.</title>
        <authorList>
            <consortium name="The Broad Institute Genomics Platform"/>
            <consortium name="The Broad Institute Genome Sequencing Center for Infectious Disease"/>
            <person name="Wu L."/>
            <person name="Ma J."/>
        </authorList>
    </citation>
    <scope>NUCLEOTIDE SEQUENCE [LARGE SCALE GENOMIC DNA]</scope>
    <source>
        <strain evidence="12">CCUG 50754</strain>
    </source>
</reference>
<dbReference type="EC" id="2.7.1.180" evidence="2"/>
<evidence type="ECO:0000256" key="3">
    <source>
        <dbReference type="ARBA" id="ARBA00016337"/>
    </source>
</evidence>
<dbReference type="Proteomes" id="UP001597042">
    <property type="component" value="Unassembled WGS sequence"/>
</dbReference>
<dbReference type="InterPro" id="IPR003374">
    <property type="entry name" value="ApbE-like_sf"/>
</dbReference>
<keyword evidence="4" id="KW-0285">Flavoprotein</keyword>
<protein>
    <recommendedName>
        <fullName evidence="3">FAD:protein FMN transferase</fullName>
        <ecNumber evidence="2">2.7.1.180</ecNumber>
    </recommendedName>
    <alternativeName>
        <fullName evidence="9">Flavin transferase</fullName>
    </alternativeName>
</protein>
<dbReference type="InterPro" id="IPR024932">
    <property type="entry name" value="ApbE"/>
</dbReference>
<dbReference type="RefSeq" id="WP_378750367.1">
    <property type="nucleotide sequence ID" value="NZ_JBHSSV010000002.1"/>
</dbReference>